<reference evidence="1 2" key="1">
    <citation type="submission" date="2006-01" db="EMBL/GenBank/DDBJ databases">
        <authorList>
            <person name="Hagstrom A."/>
            <person name="Ferriera S."/>
            <person name="Johnson J."/>
            <person name="Kravitz S."/>
            <person name="Halpern A."/>
            <person name="Remington K."/>
            <person name="Beeson K."/>
            <person name="Tran B."/>
            <person name="Rogers Y.-H."/>
            <person name="Friedman R."/>
            <person name="Venter J.C."/>
        </authorList>
    </citation>
    <scope>NUCLEOTIDE SEQUENCE [LARGE SCALE GENOMIC DNA]</scope>
    <source>
        <strain evidence="1 2">SKA53</strain>
    </source>
</reference>
<dbReference type="AlphaFoldDB" id="A3V5V4"/>
<sequence>MAAPAVRDKLKMNTILASSALDDSLKSLDHLVAKSSDEPSASKVTVSLAGLRHIVLSGLLMKDHANEDQIGKMVIAGMVRGRDMFKNTKTAI</sequence>
<gene>
    <name evidence="1" type="ORF">SKA53_04303</name>
</gene>
<dbReference type="HOGENOM" id="CLU_2409729_0_0_5"/>
<evidence type="ECO:0000313" key="2">
    <source>
        <dbReference type="Proteomes" id="UP000004507"/>
    </source>
</evidence>
<name>A3V5V4_9RHOB</name>
<dbReference type="EMBL" id="AAMS01000005">
    <property type="protein sequence ID" value="EAQ06278.1"/>
    <property type="molecule type" value="Genomic_DNA"/>
</dbReference>
<proteinExistence type="predicted"/>
<accession>A3V5V4</accession>
<evidence type="ECO:0000313" key="1">
    <source>
        <dbReference type="EMBL" id="EAQ06278.1"/>
    </source>
</evidence>
<protein>
    <submittedName>
        <fullName evidence="1">Uncharacterized protein</fullName>
    </submittedName>
</protein>
<keyword evidence="2" id="KW-1185">Reference proteome</keyword>
<comment type="caution">
    <text evidence="1">The sequence shown here is derived from an EMBL/GenBank/DDBJ whole genome shotgun (WGS) entry which is preliminary data.</text>
</comment>
<dbReference type="Proteomes" id="UP000004507">
    <property type="component" value="Unassembled WGS sequence"/>
</dbReference>
<organism evidence="1 2">
    <name type="scientific">Yoonia vestfoldensis SKA53</name>
    <dbReference type="NCBI Taxonomy" id="314232"/>
    <lineage>
        <taxon>Bacteria</taxon>
        <taxon>Pseudomonadati</taxon>
        <taxon>Pseudomonadota</taxon>
        <taxon>Alphaproteobacteria</taxon>
        <taxon>Rhodobacterales</taxon>
        <taxon>Paracoccaceae</taxon>
        <taxon>Yoonia</taxon>
    </lineage>
</organism>